<dbReference type="Pfam" id="PF00497">
    <property type="entry name" value="SBP_bac_3"/>
    <property type="match status" value="1"/>
</dbReference>
<dbReference type="AlphaFoldDB" id="A0A2Z6ESF3"/>
<reference evidence="7 8" key="1">
    <citation type="journal article" date="2018" name="Microbes Environ.">
        <title>Comparative Genomic Insights into Endofungal Lifestyles of Two Bacterial Endosymbionts, Mycoavidus cysteinexigens and Burkholderia rhizoxinica.</title>
        <authorList>
            <person name="Sharmin D."/>
            <person name="Guo Y."/>
            <person name="Nishizawa T."/>
            <person name="Ohshima S."/>
            <person name="Sato Y."/>
            <person name="Takashima Y."/>
            <person name="Narisawa K."/>
            <person name="Ohta H."/>
        </authorList>
    </citation>
    <scope>NUCLEOTIDE SEQUENCE [LARGE SCALE GENOMIC DNA]</scope>
    <source>
        <strain evidence="7 8">B1-EB</strain>
    </source>
</reference>
<proteinExistence type="inferred from homology"/>
<dbReference type="InterPro" id="IPR001638">
    <property type="entry name" value="Solute-binding_3/MltF_N"/>
</dbReference>
<dbReference type="PROSITE" id="PS01039">
    <property type="entry name" value="SBP_BACTERIAL_3"/>
    <property type="match status" value="1"/>
</dbReference>
<accession>A0A2Z6ESF3</accession>
<dbReference type="PANTHER" id="PTHR35936">
    <property type="entry name" value="MEMBRANE-BOUND LYTIC MUREIN TRANSGLYCOSYLASE F"/>
    <property type="match status" value="1"/>
</dbReference>
<keyword evidence="4" id="KW-0732">Signal</keyword>
<dbReference type="SUPFAM" id="SSF53850">
    <property type="entry name" value="Periplasmic binding protein-like II"/>
    <property type="match status" value="1"/>
</dbReference>
<keyword evidence="8" id="KW-1185">Reference proteome</keyword>
<evidence type="ECO:0000313" key="8">
    <source>
        <dbReference type="Proteomes" id="UP000282597"/>
    </source>
</evidence>
<gene>
    <name evidence="7" type="ORF">MCB1EB_0157</name>
</gene>
<dbReference type="InterPro" id="IPR005768">
    <property type="entry name" value="Lys_Arg_Orn-bd"/>
</dbReference>
<name>A0A2Z6ESF3_9BURK</name>
<evidence type="ECO:0000256" key="4">
    <source>
        <dbReference type="ARBA" id="ARBA00022729"/>
    </source>
</evidence>
<sequence>MKRLAIYLALALATASVNAKDWKVIRFGVDPSYPPLESKGPDGKVQGLDIELGAALCAQLQAQCIWVEQDFDSMIPALKGRKFDAILSSMTITEPRKKQIDFSNKLFDAPARMVALADAKLTPDAKVLRDKRIGVQQGTTAETYAKRQWAPRGVTIISYANQDQVYADLLSKRLDASLQDEIQAEVGFLKTPRGQGFAFAGPSIKDPETLGQGIAIGLRKGDTDLKEQLNQALAEIRQNGTYQKLTHKYFNRSHYSN</sequence>
<evidence type="ECO:0000256" key="6">
    <source>
        <dbReference type="RuleBase" id="RU003744"/>
    </source>
</evidence>
<evidence type="ECO:0000256" key="2">
    <source>
        <dbReference type="ARBA" id="ARBA00010333"/>
    </source>
</evidence>
<evidence type="ECO:0000256" key="3">
    <source>
        <dbReference type="ARBA" id="ARBA00022448"/>
    </source>
</evidence>
<dbReference type="Proteomes" id="UP000282597">
    <property type="component" value="Chromosome"/>
</dbReference>
<dbReference type="PANTHER" id="PTHR35936:SF13">
    <property type="entry name" value="HISTIDINE-BINDING PERIPLASMIC PROTEIN"/>
    <property type="match status" value="1"/>
</dbReference>
<evidence type="ECO:0000256" key="1">
    <source>
        <dbReference type="ARBA" id="ARBA00004418"/>
    </source>
</evidence>
<dbReference type="GO" id="GO:0030288">
    <property type="term" value="C:outer membrane-bounded periplasmic space"/>
    <property type="evidence" value="ECO:0007669"/>
    <property type="project" value="InterPro"/>
</dbReference>
<comment type="subcellular location">
    <subcellularLocation>
        <location evidence="1">Periplasm</location>
    </subcellularLocation>
</comment>
<dbReference type="NCBIfam" id="TIGR01096">
    <property type="entry name" value="3A0103s03R"/>
    <property type="match status" value="1"/>
</dbReference>
<comment type="similarity">
    <text evidence="2 6">Belongs to the bacterial solute-binding protein 3 family.</text>
</comment>
<dbReference type="CDD" id="cd13703">
    <property type="entry name" value="PBP2_HisJ_LAO"/>
    <property type="match status" value="1"/>
</dbReference>
<organism evidence="7 8">
    <name type="scientific">Mycoavidus cysteinexigens</name>
    <dbReference type="NCBI Taxonomy" id="1553431"/>
    <lineage>
        <taxon>Bacteria</taxon>
        <taxon>Pseudomonadati</taxon>
        <taxon>Pseudomonadota</taxon>
        <taxon>Betaproteobacteria</taxon>
        <taxon>Burkholderiales</taxon>
        <taxon>Burkholderiaceae</taxon>
        <taxon>Mycoavidus</taxon>
    </lineage>
</organism>
<dbReference type="RefSeq" id="WP_045363624.1">
    <property type="nucleotide sequence ID" value="NZ_AP018150.1"/>
</dbReference>
<dbReference type="EMBL" id="AP018150">
    <property type="protein sequence ID" value="BBE08318.1"/>
    <property type="molecule type" value="Genomic_DNA"/>
</dbReference>
<protein>
    <submittedName>
        <fullName evidence="7">Cationic amino acid ABC transporter periplasmic-binding protein</fullName>
    </submittedName>
</protein>
<dbReference type="Gene3D" id="3.40.190.10">
    <property type="entry name" value="Periplasmic binding protein-like II"/>
    <property type="match status" value="2"/>
</dbReference>
<dbReference type="KEGG" id="mcys:MCB1EB_0157"/>
<evidence type="ECO:0000256" key="5">
    <source>
        <dbReference type="ARBA" id="ARBA00022764"/>
    </source>
</evidence>
<dbReference type="SMART" id="SM00062">
    <property type="entry name" value="PBPb"/>
    <property type="match status" value="1"/>
</dbReference>
<keyword evidence="5" id="KW-0574">Periplasm</keyword>
<dbReference type="InterPro" id="IPR018313">
    <property type="entry name" value="SBP_3_CS"/>
</dbReference>
<evidence type="ECO:0000313" key="7">
    <source>
        <dbReference type="EMBL" id="BBE08318.1"/>
    </source>
</evidence>
<keyword evidence="3" id="KW-0813">Transport</keyword>